<dbReference type="EMBL" id="CP015772">
    <property type="protein sequence ID" value="ANH79649.1"/>
    <property type="molecule type" value="Genomic_DNA"/>
</dbReference>
<sequence length="101" mass="11293">MEGYAGITEGNVEYKMRNIKRVAFIPGKAVDQVKCCAATLPIFGTSLRAIFGLIKKFPTKTQPFLLGCKESCLHVMFRCSEPSERSLPPIAEAQMGNYQRY</sequence>
<gene>
    <name evidence="1" type="ORF">A8C56_00475</name>
</gene>
<name>A0A1A9HXV1_9BACT</name>
<evidence type="ECO:0000313" key="1">
    <source>
        <dbReference type="EMBL" id="ANH79649.1"/>
    </source>
</evidence>
<accession>A0A1A9HXV1</accession>
<dbReference type="KEGG" id="nia:A8C56_00475"/>
<evidence type="ECO:0000313" key="2">
    <source>
        <dbReference type="Proteomes" id="UP000077667"/>
    </source>
</evidence>
<protein>
    <submittedName>
        <fullName evidence="1">Uncharacterized protein</fullName>
    </submittedName>
</protein>
<organism evidence="1 2">
    <name type="scientific">Niabella ginsenosidivorans</name>
    <dbReference type="NCBI Taxonomy" id="1176587"/>
    <lineage>
        <taxon>Bacteria</taxon>
        <taxon>Pseudomonadati</taxon>
        <taxon>Bacteroidota</taxon>
        <taxon>Chitinophagia</taxon>
        <taxon>Chitinophagales</taxon>
        <taxon>Chitinophagaceae</taxon>
        <taxon>Niabella</taxon>
    </lineage>
</organism>
<dbReference type="Proteomes" id="UP000077667">
    <property type="component" value="Chromosome"/>
</dbReference>
<dbReference type="STRING" id="1176587.A8C56_00475"/>
<dbReference type="AlphaFoldDB" id="A0A1A9HXV1"/>
<proteinExistence type="predicted"/>
<reference evidence="1 2" key="1">
    <citation type="submission" date="2016-05" db="EMBL/GenBank/DDBJ databases">
        <title>Niabella ginsenosidivorans BS26 whole genome sequencing.</title>
        <authorList>
            <person name="Im W.T."/>
            <person name="Siddiqi M.Z."/>
        </authorList>
    </citation>
    <scope>NUCLEOTIDE SEQUENCE [LARGE SCALE GENOMIC DNA]</scope>
    <source>
        <strain evidence="1 2">BS26</strain>
    </source>
</reference>
<keyword evidence="2" id="KW-1185">Reference proteome</keyword>